<keyword evidence="1" id="KW-1133">Transmembrane helix</keyword>
<evidence type="ECO:0000256" key="1">
    <source>
        <dbReference type="SAM" id="Phobius"/>
    </source>
</evidence>
<gene>
    <name evidence="3" type="ORF">URODEC1_LOCUS113434</name>
</gene>
<feature type="transmembrane region" description="Helical" evidence="1">
    <location>
        <begin position="56"/>
        <end position="78"/>
    </location>
</feature>
<reference evidence="3 4" key="2">
    <citation type="submission" date="2024-10" db="EMBL/GenBank/DDBJ databases">
        <authorList>
            <person name="Ryan C."/>
        </authorList>
    </citation>
    <scope>NUCLEOTIDE SEQUENCE [LARGE SCALE GENOMIC DNA]</scope>
</reference>
<accession>A0ABC9GA69</accession>
<evidence type="ECO:0000313" key="3">
    <source>
        <dbReference type="EMBL" id="CAL5089603.1"/>
    </source>
</evidence>
<evidence type="ECO:0000313" key="4">
    <source>
        <dbReference type="Proteomes" id="UP001497457"/>
    </source>
</evidence>
<dbReference type="Pfam" id="PF13968">
    <property type="entry name" value="DUF4220"/>
    <property type="match status" value="1"/>
</dbReference>
<dbReference type="Pfam" id="PF04578">
    <property type="entry name" value="DUF594"/>
    <property type="match status" value="1"/>
</dbReference>
<name>A0ABC9GA69_9POAL</name>
<reference evidence="4" key="1">
    <citation type="submission" date="2024-06" db="EMBL/GenBank/DDBJ databases">
        <authorList>
            <person name="Ryan C."/>
        </authorList>
    </citation>
    <scope>NUCLEOTIDE SEQUENCE [LARGE SCALE GENOMIC DNA]</scope>
</reference>
<dbReference type="EMBL" id="OZ075118">
    <property type="protein sequence ID" value="CAL5089603.1"/>
    <property type="molecule type" value="Genomic_DNA"/>
</dbReference>
<keyword evidence="1" id="KW-0812">Transmembrane</keyword>
<organism evidence="3 4">
    <name type="scientific">Urochloa decumbens</name>
    <dbReference type="NCBI Taxonomy" id="240449"/>
    <lineage>
        <taxon>Eukaryota</taxon>
        <taxon>Viridiplantae</taxon>
        <taxon>Streptophyta</taxon>
        <taxon>Embryophyta</taxon>
        <taxon>Tracheophyta</taxon>
        <taxon>Spermatophyta</taxon>
        <taxon>Magnoliopsida</taxon>
        <taxon>Liliopsida</taxon>
        <taxon>Poales</taxon>
        <taxon>Poaceae</taxon>
        <taxon>PACMAD clade</taxon>
        <taxon>Panicoideae</taxon>
        <taxon>Panicodae</taxon>
        <taxon>Paniceae</taxon>
        <taxon>Melinidinae</taxon>
        <taxon>Urochloa</taxon>
    </lineage>
</organism>
<feature type="domain" description="DUF4220" evidence="2">
    <location>
        <begin position="63"/>
        <end position="492"/>
    </location>
</feature>
<dbReference type="AlphaFoldDB" id="A0ABC9GA69"/>
<keyword evidence="4" id="KW-1185">Reference proteome</keyword>
<feature type="transmembrane region" description="Helical" evidence="1">
    <location>
        <begin position="90"/>
        <end position="110"/>
    </location>
</feature>
<feature type="transmembrane region" description="Helical" evidence="1">
    <location>
        <begin position="367"/>
        <end position="392"/>
    </location>
</feature>
<dbReference type="InterPro" id="IPR007658">
    <property type="entry name" value="DUF594"/>
</dbReference>
<feature type="transmembrane region" description="Helical" evidence="1">
    <location>
        <begin position="122"/>
        <end position="141"/>
    </location>
</feature>
<evidence type="ECO:0000259" key="2">
    <source>
        <dbReference type="Pfam" id="PF13968"/>
    </source>
</evidence>
<feature type="transmembrane region" description="Helical" evidence="1">
    <location>
        <begin position="161"/>
        <end position="187"/>
    </location>
</feature>
<feature type="transmembrane region" description="Helical" evidence="1">
    <location>
        <begin position="404"/>
        <end position="427"/>
    </location>
</feature>
<keyword evidence="1" id="KW-0472">Membrane</keyword>
<dbReference type="InterPro" id="IPR025315">
    <property type="entry name" value="DUF4220"/>
</dbReference>
<protein>
    <recommendedName>
        <fullName evidence="2">DUF4220 domain-containing protein</fullName>
    </recommendedName>
</protein>
<sequence>MDHIVHQELIDFCGDPEIPVNPLPAVYLVEAFILVAALLLFFQLICGSLRRRTNNFVIHGGLWLGYTLLPPLITYTLGLMHSSAVDVVMYPVWALSLLLVAGGANSITAYDLDDNKQWKRRLFDVLQCDVYFCIILFRLLYPSTNEDTDLYLPYHSSSRHPRLLAIPVFLLLIAVFIDPIFGVIASWMVSYSDPSKVVADYMKDHAKFAKSRSGGEGDDSHRCFNPLSMLGCKYMVRWPYMVTRNRSGRCSIYRCEVPQQEGVVTIEMIWDRFNDEEHTFTSHGISSSRIKGACLAYSLSHLLMRRFFGMDCAEASLEETRKFVLEGLLSESNTDEYTEAFKVIEVELAFLYDFFYTKYGVIFGMELLFFIVAIAKIISSFALGVLLLFRLLIFPQNFPCSHSYLIIAPGIISVVITVIIIVAFLSVEALQSIQYLGSDWAMVSLACCYITGKSSGFIPLGFRKRFGFLMSRRRRPLFRYWHNKLGQYSVIESSKFFRSRKDFAFESNSLTKFLLSKFVAYLDQSWRDMFSRNHVRFVELPDIMKSQIVLSLKSASGGHLTNGKASLQRNKVLEKFSSTLQNETQTENMLIWHIATDYCRIASCSEDEMHGRSPQEGTEHLSIYQYREMATKISRYCSYLMYSAPELLPGNSVDTKFAFDHAIYQAREALDSKIRTKEVLEQAIDLGRISSKDNIFNKGLQLGKDLKNLEHVNCWKVMAEFWAETILYIAPSDNAKGHMEHLARGGEFLTHLWALLTHAGIITRDEEKITRDDIP</sequence>
<proteinExistence type="predicted"/>
<dbReference type="Proteomes" id="UP001497457">
    <property type="component" value="Chromosome 8b"/>
</dbReference>
<feature type="transmembrane region" description="Helical" evidence="1">
    <location>
        <begin position="25"/>
        <end position="44"/>
    </location>
</feature>
<dbReference type="PANTHER" id="PTHR31325">
    <property type="entry name" value="OS01G0798800 PROTEIN-RELATED"/>
    <property type="match status" value="1"/>
</dbReference>